<accession>A0ABR1FR05</accession>
<dbReference type="Pfam" id="PF00179">
    <property type="entry name" value="UQ_con"/>
    <property type="match status" value="2"/>
</dbReference>
<keyword evidence="7" id="KW-1185">Reference proteome</keyword>
<dbReference type="SUPFAM" id="SSF46934">
    <property type="entry name" value="UBA-like"/>
    <property type="match status" value="1"/>
</dbReference>
<protein>
    <submittedName>
        <fullName evidence="6">Ubiquitin conjugating enzyme</fullName>
    </submittedName>
</protein>
<feature type="domain" description="UBA" evidence="4">
    <location>
        <begin position="138"/>
        <end position="178"/>
    </location>
</feature>
<dbReference type="Pfam" id="PF00627">
    <property type="entry name" value="UBA"/>
    <property type="match status" value="1"/>
</dbReference>
<comment type="caution">
    <text evidence="6">The sequence shown here is derived from an EMBL/GenBank/DDBJ whole genome shotgun (WGS) entry which is preliminary data.</text>
</comment>
<dbReference type="SUPFAM" id="SSF54495">
    <property type="entry name" value="UBC-like"/>
    <property type="match status" value="1"/>
</dbReference>
<dbReference type="InterPro" id="IPR016135">
    <property type="entry name" value="UBQ-conjugating_enzyme/RWD"/>
</dbReference>
<evidence type="ECO:0000256" key="3">
    <source>
        <dbReference type="SAM" id="MobiDB-lite"/>
    </source>
</evidence>
<organism evidence="6 7">
    <name type="scientific">Aureococcus anophagefferens</name>
    <name type="common">Harmful bloom alga</name>
    <dbReference type="NCBI Taxonomy" id="44056"/>
    <lineage>
        <taxon>Eukaryota</taxon>
        <taxon>Sar</taxon>
        <taxon>Stramenopiles</taxon>
        <taxon>Ochrophyta</taxon>
        <taxon>Pelagophyceae</taxon>
        <taxon>Pelagomonadales</taxon>
        <taxon>Pelagomonadaceae</taxon>
        <taxon>Aureococcus</taxon>
    </lineage>
</organism>
<dbReference type="EMBL" id="JBBJCI010000286">
    <property type="protein sequence ID" value="KAK7236152.1"/>
    <property type="molecule type" value="Genomic_DNA"/>
</dbReference>
<dbReference type="InterPro" id="IPR009060">
    <property type="entry name" value="UBA-like_sf"/>
</dbReference>
<evidence type="ECO:0000313" key="6">
    <source>
        <dbReference type="EMBL" id="KAK7236152.1"/>
    </source>
</evidence>
<feature type="domain" description="UBC core" evidence="5">
    <location>
        <begin position="1"/>
        <end position="133"/>
    </location>
</feature>
<dbReference type="PROSITE" id="PS50030">
    <property type="entry name" value="UBA"/>
    <property type="match status" value="1"/>
</dbReference>
<dbReference type="Gene3D" id="1.10.8.10">
    <property type="entry name" value="DNA helicase RuvA subunit, C-terminal domain"/>
    <property type="match status" value="1"/>
</dbReference>
<feature type="region of interest" description="Disordered" evidence="3">
    <location>
        <begin position="38"/>
        <end position="60"/>
    </location>
</feature>
<dbReference type="PROSITE" id="PS50127">
    <property type="entry name" value="UBC_2"/>
    <property type="match status" value="1"/>
</dbReference>
<gene>
    <name evidence="6" type="primary">UBE2K</name>
    <name evidence="6" type="ORF">SO694_00060054</name>
</gene>
<keyword evidence="1" id="KW-0547">Nucleotide-binding</keyword>
<reference evidence="6 7" key="1">
    <citation type="submission" date="2024-03" db="EMBL/GenBank/DDBJ databases">
        <title>Aureococcus anophagefferens CCMP1851 and Kratosvirus quantuckense: Draft genome of a second virus-susceptible host strain in the model system.</title>
        <authorList>
            <person name="Chase E."/>
            <person name="Truchon A.R."/>
            <person name="Schepens W."/>
            <person name="Wilhelm S.W."/>
        </authorList>
    </citation>
    <scope>NUCLEOTIDE SEQUENCE [LARGE SCALE GENOMIC DNA]</scope>
    <source>
        <strain evidence="6 7">CCMP1851</strain>
    </source>
</reference>
<evidence type="ECO:0000259" key="4">
    <source>
        <dbReference type="PROSITE" id="PS50030"/>
    </source>
</evidence>
<name>A0ABR1FR05_AURAN</name>
<dbReference type="InterPro" id="IPR015940">
    <property type="entry name" value="UBA"/>
</dbReference>
<dbReference type="Proteomes" id="UP001363151">
    <property type="component" value="Unassembled WGS sequence"/>
</dbReference>
<sequence>MAFDRGRLKKELTELTRDTKSGVTVEVKSSDMMELEGVITGPEGTPYEGGARPRRNRRRGRCAVDPTGAICLDILKDQWSPALTIKTALLSLQALLCSPEPDDPQDAQVAQMYLNEPDTFKQTAKFWTETYARPKEAGAEDAAVARLVEMGFSREQVVKALADAKGDENEAVTALLSGA</sequence>
<dbReference type="SMART" id="SM00212">
    <property type="entry name" value="UBCc"/>
    <property type="match status" value="1"/>
</dbReference>
<dbReference type="PANTHER" id="PTHR24068">
    <property type="entry name" value="UBIQUITIN-CONJUGATING ENZYME E2"/>
    <property type="match status" value="1"/>
</dbReference>
<evidence type="ECO:0000256" key="1">
    <source>
        <dbReference type="ARBA" id="ARBA00022741"/>
    </source>
</evidence>
<keyword evidence="2" id="KW-0067">ATP-binding</keyword>
<dbReference type="InterPro" id="IPR000608">
    <property type="entry name" value="UBC"/>
</dbReference>
<evidence type="ECO:0000259" key="5">
    <source>
        <dbReference type="PROSITE" id="PS50127"/>
    </source>
</evidence>
<dbReference type="Gene3D" id="3.10.110.10">
    <property type="entry name" value="Ubiquitin Conjugating Enzyme"/>
    <property type="match status" value="2"/>
</dbReference>
<evidence type="ECO:0000313" key="7">
    <source>
        <dbReference type="Proteomes" id="UP001363151"/>
    </source>
</evidence>
<dbReference type="SMART" id="SM00165">
    <property type="entry name" value="UBA"/>
    <property type="match status" value="1"/>
</dbReference>
<proteinExistence type="predicted"/>
<evidence type="ECO:0000256" key="2">
    <source>
        <dbReference type="ARBA" id="ARBA00022840"/>
    </source>
</evidence>